<accession>A0A372JAA8</accession>
<dbReference type="GO" id="GO:0008270">
    <property type="term" value="F:zinc ion binding"/>
    <property type="evidence" value="ECO:0007669"/>
    <property type="project" value="InterPro"/>
</dbReference>
<dbReference type="Gene3D" id="3.40.630.10">
    <property type="entry name" value="Zn peptidases"/>
    <property type="match status" value="1"/>
</dbReference>
<dbReference type="SUPFAM" id="SSF52317">
    <property type="entry name" value="Class I glutamine amidotransferase-like"/>
    <property type="match status" value="1"/>
</dbReference>
<dbReference type="Proteomes" id="UP000261811">
    <property type="component" value="Unassembled WGS sequence"/>
</dbReference>
<dbReference type="SUPFAM" id="SSF53187">
    <property type="entry name" value="Zn-dependent exopeptidases"/>
    <property type="match status" value="1"/>
</dbReference>
<evidence type="ECO:0000259" key="4">
    <source>
        <dbReference type="PROSITE" id="PS52035"/>
    </source>
</evidence>
<evidence type="ECO:0000313" key="6">
    <source>
        <dbReference type="Proteomes" id="UP000261811"/>
    </source>
</evidence>
<dbReference type="Pfam" id="PF00246">
    <property type="entry name" value="Peptidase_M14"/>
    <property type="match status" value="1"/>
</dbReference>
<dbReference type="SMART" id="SM00631">
    <property type="entry name" value="Zn_pept"/>
    <property type="match status" value="1"/>
</dbReference>
<organism evidence="5 6">
    <name type="scientific">Actinomadura logoneensis</name>
    <dbReference type="NCBI Taxonomy" id="2293572"/>
    <lineage>
        <taxon>Bacteria</taxon>
        <taxon>Bacillati</taxon>
        <taxon>Actinomycetota</taxon>
        <taxon>Actinomycetes</taxon>
        <taxon>Streptosporangiales</taxon>
        <taxon>Thermomonosporaceae</taxon>
        <taxon>Actinomadura</taxon>
    </lineage>
</organism>
<comment type="caution">
    <text evidence="5">The sequence shown here is derived from an EMBL/GenBank/DDBJ whole genome shotgun (WGS) entry which is preliminary data.</text>
</comment>
<protein>
    <submittedName>
        <fullName evidence="5">Carboxypeptidase</fullName>
    </submittedName>
</protein>
<feature type="domain" description="Peptidase M14" evidence="4">
    <location>
        <begin position="77"/>
        <end position="357"/>
    </location>
</feature>
<keyword evidence="5" id="KW-0378">Hydrolase</keyword>
<evidence type="ECO:0000313" key="5">
    <source>
        <dbReference type="EMBL" id="RFU36912.1"/>
    </source>
</evidence>
<feature type="signal peptide" evidence="3">
    <location>
        <begin position="1"/>
        <end position="34"/>
    </location>
</feature>
<dbReference type="Gene3D" id="3.40.50.880">
    <property type="match status" value="1"/>
</dbReference>
<dbReference type="InterPro" id="IPR000834">
    <property type="entry name" value="Peptidase_M14"/>
</dbReference>
<dbReference type="EMBL" id="QURH01001024">
    <property type="protein sequence ID" value="RFU36912.1"/>
    <property type="molecule type" value="Genomic_DNA"/>
</dbReference>
<comment type="similarity">
    <text evidence="1">Belongs to the peptidase M14 family.</text>
</comment>
<keyword evidence="5" id="KW-0645">Protease</keyword>
<dbReference type="InterPro" id="IPR029062">
    <property type="entry name" value="Class_I_gatase-like"/>
</dbReference>
<evidence type="ECO:0000256" key="1">
    <source>
        <dbReference type="PROSITE-ProRule" id="PRU01379"/>
    </source>
</evidence>
<feature type="compositionally biased region" description="Low complexity" evidence="2">
    <location>
        <begin position="32"/>
        <end position="49"/>
    </location>
</feature>
<keyword evidence="5" id="KW-0121">Carboxypeptidase</keyword>
<dbReference type="GO" id="GO:0006508">
    <property type="term" value="P:proteolysis"/>
    <property type="evidence" value="ECO:0007669"/>
    <property type="project" value="InterPro"/>
</dbReference>
<sequence length="853" mass="91591">MSRSEGMRASRLAVSLVAAASLAAPAALARSASAAPPSSPSPASSTATACDPTRTAPVYRGRVPSPKQVLGIELGDREVTAAESDRYLEAVAASSERVVSGTLATSAQGRPLKYAIAGRPELLTRAGLARVRGEAAALRDPRTPDGLAARLAERGVPILWVSANVHGDEPSGTDAALRVLRDLGDRTDCAARTILDNALVVVLPTQNPDGRTLNTRQNAYGFDMNRDWFARTQPEVDGKLAMLDRYPPVLYIDAHEMGGTSFFFPPNADPIYHETPEQAVGWINDVYGAAMAAEFTRRGIDFFNRDTYDLFYQGYGDTVPVTGFLAAGMTFEKGDESPYPERVAEHYLTQWVSLSRAALDRRRILTEWHRMAVDAYRQGEAGTLEPNKVYNPPHQIDRQVPDRPVRRYFLRADDPAKGREVRTIVRRLQRMGVRVDRLVRPLRVPDLKPYGRPETAATLPAGTYTVSMAQGQKHWIQAMLNEDSYTPFPYFYDVTAWSMPLLQNVAGGSSGARLRPVTRPVPPLPAEKPGHAGTAPKVGILQLSGTSSSARQSVGWLRSRLDREWKVPYTLLSPADVAAGKLAGVRVLVVPNGPAATADKALGDAGRAALAAFVQNGGRYVGWQGGAQLAARVGVTTDTFTDPTSDVPGSLFRVKVDGRSPLARGVGGTAWQFYAYDPVMRQSDPAKVAAGYPAVTSPDWFVSGYERGAAELGGTAAVTDEPVGKGRTVLFGGEPNFRAFSDGTAKLLYNALLGPDPTARVSGLATARPQAAANAPLQVESPIRVSVKAGDADRTAAILRSVGARYTERRSAGVVHYVIDNPAGLPTDHHPFAGRLPSLVRRAGIIPVAVVLP</sequence>
<dbReference type="GO" id="GO:0004181">
    <property type="term" value="F:metallocarboxypeptidase activity"/>
    <property type="evidence" value="ECO:0007669"/>
    <property type="project" value="InterPro"/>
</dbReference>
<name>A0A372JAA8_9ACTN</name>
<dbReference type="AlphaFoldDB" id="A0A372JAA8"/>
<gene>
    <name evidence="5" type="ORF">DZF91_35645</name>
</gene>
<keyword evidence="6" id="KW-1185">Reference proteome</keyword>
<evidence type="ECO:0000256" key="3">
    <source>
        <dbReference type="SAM" id="SignalP"/>
    </source>
</evidence>
<feature type="region of interest" description="Disordered" evidence="2">
    <location>
        <begin position="32"/>
        <end position="62"/>
    </location>
</feature>
<evidence type="ECO:0000256" key="2">
    <source>
        <dbReference type="SAM" id="MobiDB-lite"/>
    </source>
</evidence>
<feature type="active site" description="Proton donor/acceptor" evidence="1">
    <location>
        <position position="332"/>
    </location>
</feature>
<reference evidence="5 6" key="1">
    <citation type="submission" date="2018-08" db="EMBL/GenBank/DDBJ databases">
        <title>Actinomadura jelena sp. nov., a novel Actinomycete isolated from soil in Chad.</title>
        <authorList>
            <person name="Shi L."/>
        </authorList>
    </citation>
    <scope>NUCLEOTIDE SEQUENCE [LARGE SCALE GENOMIC DNA]</scope>
    <source>
        <strain evidence="5 6">NEAU-G17</strain>
    </source>
</reference>
<proteinExistence type="inferred from homology"/>
<feature type="chain" id="PRO_5038819175" evidence="3">
    <location>
        <begin position="35"/>
        <end position="853"/>
    </location>
</feature>
<keyword evidence="3" id="KW-0732">Signal</keyword>
<dbReference type="PROSITE" id="PS52035">
    <property type="entry name" value="PEPTIDASE_M14"/>
    <property type="match status" value="1"/>
</dbReference>